<keyword evidence="1" id="KW-0929">Antimicrobial</keyword>
<evidence type="ECO:0000256" key="1">
    <source>
        <dbReference type="ARBA" id="ARBA00022529"/>
    </source>
</evidence>
<dbReference type="InterPro" id="IPR031922">
    <property type="entry name" value="Pesticin_C"/>
</dbReference>
<proteinExistence type="predicted"/>
<accession>A0ABW7CQD0</accession>
<evidence type="ECO:0000259" key="3">
    <source>
        <dbReference type="Pfam" id="PF16754"/>
    </source>
</evidence>
<keyword evidence="5" id="KW-1185">Reference proteome</keyword>
<comment type="caution">
    <text evidence="4">The sequence shown here is derived from an EMBL/GenBank/DDBJ whole genome shotgun (WGS) entry which is preliminary data.</text>
</comment>
<evidence type="ECO:0000256" key="2">
    <source>
        <dbReference type="ARBA" id="ARBA00022638"/>
    </source>
</evidence>
<dbReference type="EMBL" id="JBGCUC010000011">
    <property type="protein sequence ID" value="MFG6077352.1"/>
    <property type="molecule type" value="Genomic_DNA"/>
</dbReference>
<dbReference type="EC" id="3.2.1.17" evidence="4"/>
<feature type="domain" description="Pesticin C-terminal" evidence="3">
    <location>
        <begin position="27"/>
        <end position="127"/>
    </location>
</feature>
<reference evidence="4 5" key="1">
    <citation type="submission" date="2024-07" db="EMBL/GenBank/DDBJ databases">
        <title>Novel bacterial strain Erwinia sp. OPT-41 promoting growth of various crops.</title>
        <authorList>
            <person name="Egorshina A."/>
            <person name="Lukyantsev M.A."/>
            <person name="Golubev S.N."/>
            <person name="Muratova A.Y."/>
            <person name="Bulygina E.A."/>
        </authorList>
    </citation>
    <scope>NUCLEOTIDE SEQUENCE [LARGE SCALE GENOMIC DNA]</scope>
    <source>
        <strain evidence="4 5">OPT-41</strain>
    </source>
</reference>
<dbReference type="CDD" id="cd16903">
    <property type="entry name" value="pesticin_lyz-like"/>
    <property type="match status" value="1"/>
</dbReference>
<sequence>MLEPEKGLLTFRAEGSNSKSSLYFSRKIHFPQDAERCDGVLSGVTLGRGYDLGHRSRSEIISDLTYAGLPVSKAKKLAEASRLTGCDARNFVKKHHHEIGIITEIQQVKLFEKIYPDYEVRAKNNYNSWLKNRSDIVPWGSLSLAIKNVLIDFVYQGYTKSARPMLAGAHNNPQELIYYIRNTPTLRDDEPARQRVNYLLESR</sequence>
<evidence type="ECO:0000313" key="5">
    <source>
        <dbReference type="Proteomes" id="UP001605250"/>
    </source>
</evidence>
<dbReference type="GO" id="GO:0003796">
    <property type="term" value="F:lysozyme activity"/>
    <property type="evidence" value="ECO:0007669"/>
    <property type="project" value="UniProtKB-EC"/>
</dbReference>
<protein>
    <submittedName>
        <fullName evidence="4">Pesticin C-terminus-like muramidase</fullName>
        <ecNumber evidence="4">3.2.1.17</ecNumber>
    </submittedName>
</protein>
<dbReference type="InterPro" id="IPR023347">
    <property type="entry name" value="Lysozyme_dom_sf"/>
</dbReference>
<dbReference type="Proteomes" id="UP001605250">
    <property type="component" value="Unassembled WGS sequence"/>
</dbReference>
<name>A0ABW7CQD0_9GAMM</name>
<keyword evidence="2" id="KW-0081">Bacteriolytic enzyme</keyword>
<dbReference type="Gene3D" id="1.10.530.40">
    <property type="match status" value="1"/>
</dbReference>
<keyword evidence="4" id="KW-0378">Hydrolase</keyword>
<evidence type="ECO:0000313" key="4">
    <source>
        <dbReference type="EMBL" id="MFG6077352.1"/>
    </source>
</evidence>
<keyword evidence="4" id="KW-0326">Glycosidase</keyword>
<dbReference type="RefSeq" id="WP_394149346.1">
    <property type="nucleotide sequence ID" value="NZ_JBGCUC010000011.1"/>
</dbReference>
<organism evidence="4 5">
    <name type="scientific">Erwinia plantamica</name>
    <dbReference type="NCBI Taxonomy" id="3237104"/>
    <lineage>
        <taxon>Bacteria</taxon>
        <taxon>Pseudomonadati</taxon>
        <taxon>Pseudomonadota</taxon>
        <taxon>Gammaproteobacteria</taxon>
        <taxon>Enterobacterales</taxon>
        <taxon>Erwiniaceae</taxon>
        <taxon>Erwinia</taxon>
    </lineage>
</organism>
<gene>
    <name evidence="4" type="ORF">AB3U87_13385</name>
</gene>
<dbReference type="Pfam" id="PF16754">
    <property type="entry name" value="Pesticin"/>
    <property type="match status" value="1"/>
</dbReference>